<evidence type="ECO:0000313" key="4">
    <source>
        <dbReference type="Proteomes" id="UP000735302"/>
    </source>
</evidence>
<keyword evidence="2" id="KW-0812">Transmembrane</keyword>
<dbReference type="Proteomes" id="UP000735302">
    <property type="component" value="Unassembled WGS sequence"/>
</dbReference>
<keyword evidence="2" id="KW-1133">Transmembrane helix</keyword>
<dbReference type="AlphaFoldDB" id="A0AAV4CBP3"/>
<reference evidence="3 4" key="1">
    <citation type="journal article" date="2021" name="Elife">
        <title>Chloroplast acquisition without the gene transfer in kleptoplastic sea slugs, Plakobranchus ocellatus.</title>
        <authorList>
            <person name="Maeda T."/>
            <person name="Takahashi S."/>
            <person name="Yoshida T."/>
            <person name="Shimamura S."/>
            <person name="Takaki Y."/>
            <person name="Nagai Y."/>
            <person name="Toyoda A."/>
            <person name="Suzuki Y."/>
            <person name="Arimoto A."/>
            <person name="Ishii H."/>
            <person name="Satoh N."/>
            <person name="Nishiyama T."/>
            <person name="Hasebe M."/>
            <person name="Maruyama T."/>
            <person name="Minagawa J."/>
            <person name="Obokata J."/>
            <person name="Shigenobu S."/>
        </authorList>
    </citation>
    <scope>NUCLEOTIDE SEQUENCE [LARGE SCALE GENOMIC DNA]</scope>
</reference>
<evidence type="ECO:0000256" key="1">
    <source>
        <dbReference type="SAM" id="MobiDB-lite"/>
    </source>
</evidence>
<accession>A0AAV4CBP3</accession>
<evidence type="ECO:0000256" key="2">
    <source>
        <dbReference type="SAM" id="Phobius"/>
    </source>
</evidence>
<name>A0AAV4CBP3_9GAST</name>
<proteinExistence type="predicted"/>
<protein>
    <submittedName>
        <fullName evidence="3">Uncharacterized protein</fullName>
    </submittedName>
</protein>
<evidence type="ECO:0000313" key="3">
    <source>
        <dbReference type="EMBL" id="GFO28524.1"/>
    </source>
</evidence>
<comment type="caution">
    <text evidence="3">The sequence shown here is derived from an EMBL/GenBank/DDBJ whole genome shotgun (WGS) entry which is preliminary data.</text>
</comment>
<keyword evidence="2" id="KW-0472">Membrane</keyword>
<feature type="region of interest" description="Disordered" evidence="1">
    <location>
        <begin position="47"/>
        <end position="79"/>
    </location>
</feature>
<gene>
    <name evidence="3" type="ORF">PoB_005502900</name>
</gene>
<feature type="transmembrane region" description="Helical" evidence="2">
    <location>
        <begin position="20"/>
        <end position="43"/>
    </location>
</feature>
<organism evidence="3 4">
    <name type="scientific">Plakobranchus ocellatus</name>
    <dbReference type="NCBI Taxonomy" id="259542"/>
    <lineage>
        <taxon>Eukaryota</taxon>
        <taxon>Metazoa</taxon>
        <taxon>Spiralia</taxon>
        <taxon>Lophotrochozoa</taxon>
        <taxon>Mollusca</taxon>
        <taxon>Gastropoda</taxon>
        <taxon>Heterobranchia</taxon>
        <taxon>Euthyneura</taxon>
        <taxon>Panpulmonata</taxon>
        <taxon>Sacoglossa</taxon>
        <taxon>Placobranchoidea</taxon>
        <taxon>Plakobranchidae</taxon>
        <taxon>Plakobranchus</taxon>
    </lineage>
</organism>
<sequence length="79" mass="8713">MKARNRVNPVSSNKHKRIAGANAINVESHVALLTFLAVSLSLVQNSRSRRLSQATSDDNAQHQQGCRSEQQTPNTWTDA</sequence>
<dbReference type="EMBL" id="BLXT01006043">
    <property type="protein sequence ID" value="GFO28524.1"/>
    <property type="molecule type" value="Genomic_DNA"/>
</dbReference>
<keyword evidence="4" id="KW-1185">Reference proteome</keyword>